<feature type="signal peptide" evidence="2">
    <location>
        <begin position="1"/>
        <end position="22"/>
    </location>
</feature>
<feature type="chain" id="PRO_5003314850" description="ER membrane protein complex subunit 1" evidence="2">
    <location>
        <begin position="23"/>
        <end position="631"/>
    </location>
</feature>
<dbReference type="EMBL" id="GL882884">
    <property type="protein sequence ID" value="EGF80530.1"/>
    <property type="molecule type" value="Genomic_DNA"/>
</dbReference>
<evidence type="ECO:0000313" key="3">
    <source>
        <dbReference type="EMBL" id="EGF80530.1"/>
    </source>
</evidence>
<protein>
    <recommendedName>
        <fullName evidence="5">ER membrane protein complex subunit 1</fullName>
    </recommendedName>
</protein>
<keyword evidence="1" id="KW-0472">Membrane</keyword>
<keyword evidence="1" id="KW-0812">Transmembrane</keyword>
<dbReference type="InParanoid" id="F4P3T5"/>
<dbReference type="HOGENOM" id="CLU_433433_0_0_1"/>
<name>F4P3T5_BATDJ</name>
<keyword evidence="4" id="KW-1185">Reference proteome</keyword>
<dbReference type="OrthoDB" id="2151188at2759"/>
<keyword evidence="1" id="KW-1133">Transmembrane helix</keyword>
<organism evidence="3 4">
    <name type="scientific">Batrachochytrium dendrobatidis (strain JAM81 / FGSC 10211)</name>
    <name type="common">Frog chytrid fungus</name>
    <dbReference type="NCBI Taxonomy" id="684364"/>
    <lineage>
        <taxon>Eukaryota</taxon>
        <taxon>Fungi</taxon>
        <taxon>Fungi incertae sedis</taxon>
        <taxon>Chytridiomycota</taxon>
        <taxon>Chytridiomycota incertae sedis</taxon>
        <taxon>Chytridiomycetes</taxon>
        <taxon>Rhizophydiales</taxon>
        <taxon>Rhizophydiales incertae sedis</taxon>
        <taxon>Batrachochytrium</taxon>
    </lineage>
</organism>
<proteinExistence type="predicted"/>
<gene>
    <name evidence="3" type="ORF">BATDEDRAFT_25187</name>
</gene>
<evidence type="ECO:0000313" key="4">
    <source>
        <dbReference type="Proteomes" id="UP000007241"/>
    </source>
</evidence>
<dbReference type="GeneID" id="18238720"/>
<evidence type="ECO:0000256" key="2">
    <source>
        <dbReference type="SAM" id="SignalP"/>
    </source>
</evidence>
<reference evidence="3 4" key="1">
    <citation type="submission" date="2009-12" db="EMBL/GenBank/DDBJ databases">
        <title>The draft genome of Batrachochytrium dendrobatidis.</title>
        <authorList>
            <consortium name="US DOE Joint Genome Institute (JGI-PGF)"/>
            <person name="Kuo A."/>
            <person name="Salamov A."/>
            <person name="Schmutz J."/>
            <person name="Lucas S."/>
            <person name="Pitluck S."/>
            <person name="Rosenblum E."/>
            <person name="Stajich J."/>
            <person name="Eisen M."/>
            <person name="Grigoriev I.V."/>
        </authorList>
    </citation>
    <scope>NUCLEOTIDE SEQUENCE [LARGE SCALE GENOMIC DNA]</scope>
    <source>
        <strain evidence="4">JAM81 / FGSC 10211</strain>
    </source>
</reference>
<feature type="transmembrane region" description="Helical" evidence="1">
    <location>
        <begin position="579"/>
        <end position="597"/>
    </location>
</feature>
<sequence>MQIVGPIVFLTTGLAFISLLVSLHEPVHPIATTVTLIDIKAALPSDSLSSLDKSYHVGLMPSLNRSLLLWSLSQGDDIRNPKSRLISQRLFLDQFVKTAPQKLFSIQNHQLIDLQNIHVITNDTFNESTKYILTDDAGSHLPTITLVTNTVHEEESVYYARVYAIETPSNSDPGSYKFVQAQVPGSLTFSRLSYGVPHRLVYSRKSDARLFRIIDNLVPLSTPRAQINKSDDVLKSPSVPFKSLPGPLFETFPGRILSIVPLFTKNSLETLIFIFQYKSLPNTKLFKIHISLFHCLQGGEWEKRILWEKDWHGLGEDTIAADELHLLYFLTDPVVVTSRFSKVVSFVFMKQIFTLDYVGDDTEKQFDGPNLAFDYVLSWQKIHLLSGSEMEINNMHIDTFGRTLVLSNKRNQVFILKRALKTKPIDQFHTDPVNAEQEMDHATNPNQKLHESTEGSQKIALQSNTILSQIGGYVDLFLSSPEVSQFFMEMFWDQSIADLIDDSHDNISSPLFGEWELKGYWNSADYAYQAPTTIEAVTLLESTDHDFVIVLLGKSHIAVLDYDRVYKGRHITQFIRRHAILVMALVFITAMFSINEFRSSSMKFRSGSTSTPQFSKLKWFKGFAIQTRSNK</sequence>
<accession>F4P3T5</accession>
<dbReference type="AlphaFoldDB" id="F4P3T5"/>
<dbReference type="Proteomes" id="UP000007241">
    <property type="component" value="Unassembled WGS sequence"/>
</dbReference>
<dbReference type="RefSeq" id="XP_006679049.1">
    <property type="nucleotide sequence ID" value="XM_006678986.1"/>
</dbReference>
<evidence type="ECO:0000256" key="1">
    <source>
        <dbReference type="SAM" id="Phobius"/>
    </source>
</evidence>
<keyword evidence="2" id="KW-0732">Signal</keyword>
<evidence type="ECO:0008006" key="5">
    <source>
        <dbReference type="Google" id="ProtNLM"/>
    </source>
</evidence>